<keyword evidence="14" id="KW-1185">Reference proteome</keyword>
<keyword evidence="7" id="KW-0238">DNA-binding</keyword>
<evidence type="ECO:0000256" key="7">
    <source>
        <dbReference type="ARBA" id="ARBA00023125"/>
    </source>
</evidence>
<keyword evidence="3" id="KW-0645">Protease</keyword>
<proteinExistence type="inferred from homology"/>
<evidence type="ECO:0000256" key="3">
    <source>
        <dbReference type="ARBA" id="ARBA00022670"/>
    </source>
</evidence>
<evidence type="ECO:0000256" key="10">
    <source>
        <dbReference type="ARBA" id="ARBA00030898"/>
    </source>
</evidence>
<accession>A0ABD0L951</accession>
<comment type="caution">
    <text evidence="13">The sequence shown here is derived from an EMBL/GenBank/DDBJ whole genome shotgun (WGS) entry which is preliminary data.</text>
</comment>
<dbReference type="SUPFAM" id="SSF143081">
    <property type="entry name" value="BB1717-like"/>
    <property type="match status" value="1"/>
</dbReference>
<organism evidence="13 14">
    <name type="scientific">Batillaria attramentaria</name>
    <dbReference type="NCBI Taxonomy" id="370345"/>
    <lineage>
        <taxon>Eukaryota</taxon>
        <taxon>Metazoa</taxon>
        <taxon>Spiralia</taxon>
        <taxon>Lophotrochozoa</taxon>
        <taxon>Mollusca</taxon>
        <taxon>Gastropoda</taxon>
        <taxon>Caenogastropoda</taxon>
        <taxon>Sorbeoconcha</taxon>
        <taxon>Cerithioidea</taxon>
        <taxon>Batillariidae</taxon>
        <taxon>Batillaria</taxon>
    </lineage>
</organism>
<dbReference type="Gene3D" id="3.90.1680.10">
    <property type="entry name" value="SOS response associated peptidase-like"/>
    <property type="match status" value="2"/>
</dbReference>
<gene>
    <name evidence="13" type="ORF">BaRGS_00013018</name>
</gene>
<dbReference type="PANTHER" id="PTHR13604">
    <property type="entry name" value="DC12-RELATED"/>
    <property type="match status" value="1"/>
</dbReference>
<feature type="region of interest" description="Disordered" evidence="12">
    <location>
        <begin position="152"/>
        <end position="205"/>
    </location>
</feature>
<evidence type="ECO:0000256" key="8">
    <source>
        <dbReference type="ARBA" id="ARBA00023239"/>
    </source>
</evidence>
<dbReference type="GO" id="GO:0016829">
    <property type="term" value="F:lyase activity"/>
    <property type="evidence" value="ECO:0007669"/>
    <property type="project" value="UniProtKB-KW"/>
</dbReference>
<evidence type="ECO:0000313" key="14">
    <source>
        <dbReference type="Proteomes" id="UP001519460"/>
    </source>
</evidence>
<evidence type="ECO:0000256" key="11">
    <source>
        <dbReference type="ARBA" id="ARBA00031130"/>
    </source>
</evidence>
<evidence type="ECO:0000256" key="4">
    <source>
        <dbReference type="ARBA" id="ARBA00022763"/>
    </source>
</evidence>
<dbReference type="GO" id="GO:0006508">
    <property type="term" value="P:proteolysis"/>
    <property type="evidence" value="ECO:0007669"/>
    <property type="project" value="UniProtKB-KW"/>
</dbReference>
<dbReference type="GO" id="GO:0003677">
    <property type="term" value="F:DNA binding"/>
    <property type="evidence" value="ECO:0007669"/>
    <property type="project" value="UniProtKB-KW"/>
</dbReference>
<keyword evidence="8" id="KW-0456">Lyase</keyword>
<dbReference type="Pfam" id="PF02586">
    <property type="entry name" value="SRAP"/>
    <property type="match status" value="1"/>
</dbReference>
<dbReference type="InterPro" id="IPR003738">
    <property type="entry name" value="SRAP"/>
</dbReference>
<evidence type="ECO:0000256" key="1">
    <source>
        <dbReference type="ARBA" id="ARBA00008136"/>
    </source>
</evidence>
<dbReference type="GO" id="GO:0006974">
    <property type="term" value="P:DNA damage response"/>
    <property type="evidence" value="ECO:0007669"/>
    <property type="project" value="UniProtKB-KW"/>
</dbReference>
<evidence type="ECO:0000256" key="6">
    <source>
        <dbReference type="ARBA" id="ARBA00023124"/>
    </source>
</evidence>
<sequence length="379" mass="43139">MCGRTACTLAPDDVVRACRFQNRQGRSQRPVWKDAPGGQQYYPSHNIAPASHTPVLLSSKHYPGELDSISERVVQPMKWGLVPIWHKGDPYKLEYETNNCRAEGMLTKRTYKVPLEKGQRCVVLADGFFEWKRTKDAKQPYFIYFPHNPDDVKPQVKTEVDPQSHTEQKPERKPDPSEAKPELKPDPSEFKPELKTEIKPDPRDMDKMAVGQKISEEQTGEDEEWHGKPLLKMAGVFEVWHPPDGGPPLYSYSVITVDASPAMSWIHHRMPVSMTSCMENKHPKGPFLTTDEEVRDWLEFSEVPLSKAAKSIRPTETIQMHMVSSIVNNSRNKSPECVEPYNPKEVKKSASSNLMMSWLSKGKKSTSDDSPDAKKKKLN</sequence>
<name>A0ABD0L951_9CAEN</name>
<keyword evidence="4" id="KW-0227">DNA damage</keyword>
<evidence type="ECO:0000256" key="2">
    <source>
        <dbReference type="ARBA" id="ARBA00015888"/>
    </source>
</evidence>
<evidence type="ECO:0000256" key="12">
    <source>
        <dbReference type="SAM" id="MobiDB-lite"/>
    </source>
</evidence>
<evidence type="ECO:0000256" key="5">
    <source>
        <dbReference type="ARBA" id="ARBA00022801"/>
    </source>
</evidence>
<reference evidence="13 14" key="1">
    <citation type="journal article" date="2023" name="Sci. Data">
        <title>Genome assembly of the Korean intertidal mud-creeper Batillaria attramentaria.</title>
        <authorList>
            <person name="Patra A.K."/>
            <person name="Ho P.T."/>
            <person name="Jun S."/>
            <person name="Lee S.J."/>
            <person name="Kim Y."/>
            <person name="Won Y.J."/>
        </authorList>
    </citation>
    <scope>NUCLEOTIDE SEQUENCE [LARGE SCALE GENOMIC DNA]</scope>
    <source>
        <strain evidence="13">Wonlab-2016</strain>
    </source>
</reference>
<dbReference type="PANTHER" id="PTHR13604:SF0">
    <property type="entry name" value="ABASIC SITE PROCESSING PROTEIN HMCES"/>
    <property type="match status" value="1"/>
</dbReference>
<protein>
    <recommendedName>
        <fullName evidence="2">Abasic site processing protein HMCES</fullName>
    </recommendedName>
    <alternativeName>
        <fullName evidence="9">Embryonic stem cell-specific 5-hydroxymethylcytosine-binding protein</fullName>
    </alternativeName>
    <alternativeName>
        <fullName evidence="10">Peptidase HMCES</fullName>
    </alternativeName>
    <alternativeName>
        <fullName evidence="11">SRAP domain-containing protein 1</fullName>
    </alternativeName>
</protein>
<comment type="similarity">
    <text evidence="1">Belongs to the SOS response-associated peptidase family.</text>
</comment>
<dbReference type="Proteomes" id="UP001519460">
    <property type="component" value="Unassembled WGS sequence"/>
</dbReference>
<keyword evidence="5" id="KW-0378">Hydrolase</keyword>
<feature type="region of interest" description="Disordered" evidence="12">
    <location>
        <begin position="329"/>
        <end position="379"/>
    </location>
</feature>
<dbReference type="GO" id="GO:0008233">
    <property type="term" value="F:peptidase activity"/>
    <property type="evidence" value="ECO:0007669"/>
    <property type="project" value="UniProtKB-KW"/>
</dbReference>
<keyword evidence="6" id="KW-0190">Covalent protein-DNA linkage</keyword>
<dbReference type="AlphaFoldDB" id="A0ABD0L951"/>
<evidence type="ECO:0000256" key="9">
    <source>
        <dbReference type="ARBA" id="ARBA00030390"/>
    </source>
</evidence>
<dbReference type="InterPro" id="IPR036590">
    <property type="entry name" value="SRAP-like"/>
</dbReference>
<dbReference type="EMBL" id="JACVVK020000072">
    <property type="protein sequence ID" value="KAK7495798.1"/>
    <property type="molecule type" value="Genomic_DNA"/>
</dbReference>
<evidence type="ECO:0000313" key="13">
    <source>
        <dbReference type="EMBL" id="KAK7495798.1"/>
    </source>
</evidence>